<dbReference type="InterPro" id="IPR005135">
    <property type="entry name" value="Endo/exonuclease/phosphatase"/>
</dbReference>
<keyword evidence="2" id="KW-1185">Reference proteome</keyword>
<protein>
    <submittedName>
        <fullName evidence="3">Endonuclease/exonuclease/phosphatase domain-containing protein</fullName>
    </submittedName>
</protein>
<dbReference type="PANTHER" id="PTHR41349:SF1">
    <property type="entry name" value="PROTEIN CBG08683"/>
    <property type="match status" value="1"/>
</dbReference>
<feature type="domain" description="Endonuclease/exonuclease/phosphatase" evidence="1">
    <location>
        <begin position="1"/>
        <end position="283"/>
    </location>
</feature>
<proteinExistence type="predicted"/>
<dbReference type="Proteomes" id="UP000887581">
    <property type="component" value="Unplaced"/>
</dbReference>
<accession>A0A915PJG9</accession>
<dbReference type="GO" id="GO:0003824">
    <property type="term" value="F:catalytic activity"/>
    <property type="evidence" value="ECO:0007669"/>
    <property type="project" value="InterPro"/>
</dbReference>
<dbReference type="PANTHER" id="PTHR41349">
    <property type="match status" value="1"/>
</dbReference>
<dbReference type="SUPFAM" id="SSF56219">
    <property type="entry name" value="DNase I-like"/>
    <property type="match status" value="1"/>
</dbReference>
<dbReference type="Gene3D" id="3.60.10.10">
    <property type="entry name" value="Endonuclease/exonuclease/phosphatase"/>
    <property type="match status" value="1"/>
</dbReference>
<sequence length="293" mass="33793">MTFNTWVSGDNVENGMFKIAHHIKLINPDIVALQEISSRDHLNHLISLLNDEWTGVASTYAYTDTAILTKHEIVNESFHQISHGLGVGIRINSTSRTIHIWNLHLDYQSYGPHAAFNKMVTRPTQIMAGEMHDGKGRFQNMRELLVDDHFQAAVENSLNEPLIVCGDFNSPSHLDWTNETSFLHGDWHFQWPATKMLQDEAKMKDSYREVHPEVLKNLGITWSTVEKMTSSGWSWTIPEPQDRIDYIFYRSPLLSPVQSFTYQGHATVYPKPFHWKNDYPSDHFAVITIFILK</sequence>
<organism evidence="2 3">
    <name type="scientific">Setaria digitata</name>
    <dbReference type="NCBI Taxonomy" id="48799"/>
    <lineage>
        <taxon>Eukaryota</taxon>
        <taxon>Metazoa</taxon>
        <taxon>Ecdysozoa</taxon>
        <taxon>Nematoda</taxon>
        <taxon>Chromadorea</taxon>
        <taxon>Rhabditida</taxon>
        <taxon>Spirurina</taxon>
        <taxon>Spiruromorpha</taxon>
        <taxon>Filarioidea</taxon>
        <taxon>Setariidae</taxon>
        <taxon>Setaria</taxon>
    </lineage>
</organism>
<reference evidence="3" key="1">
    <citation type="submission" date="2022-11" db="UniProtKB">
        <authorList>
            <consortium name="WormBaseParasite"/>
        </authorList>
    </citation>
    <scope>IDENTIFICATION</scope>
</reference>
<dbReference type="Pfam" id="PF03372">
    <property type="entry name" value="Exo_endo_phos"/>
    <property type="match status" value="1"/>
</dbReference>
<dbReference type="WBParaSite" id="sdigi.contig1077.g10165.t1">
    <property type="protein sequence ID" value="sdigi.contig1077.g10165.t1"/>
    <property type="gene ID" value="sdigi.contig1077.g10165"/>
</dbReference>
<name>A0A915PJG9_9BILA</name>
<evidence type="ECO:0000313" key="2">
    <source>
        <dbReference type="Proteomes" id="UP000887581"/>
    </source>
</evidence>
<dbReference type="InterPro" id="IPR036691">
    <property type="entry name" value="Endo/exonu/phosph_ase_sf"/>
</dbReference>
<dbReference type="AlphaFoldDB" id="A0A915PJG9"/>
<evidence type="ECO:0000259" key="1">
    <source>
        <dbReference type="Pfam" id="PF03372"/>
    </source>
</evidence>
<evidence type="ECO:0000313" key="3">
    <source>
        <dbReference type="WBParaSite" id="sdigi.contig1077.g10165.t1"/>
    </source>
</evidence>